<dbReference type="GO" id="GO:0016887">
    <property type="term" value="F:ATP hydrolysis activity"/>
    <property type="evidence" value="ECO:0007669"/>
    <property type="project" value="InterPro"/>
</dbReference>
<dbReference type="InterPro" id="IPR027417">
    <property type="entry name" value="P-loop_NTPase"/>
</dbReference>
<dbReference type="InterPro" id="IPR003959">
    <property type="entry name" value="ATPase_AAA_core"/>
</dbReference>
<dbReference type="OrthoDB" id="9809324at2"/>
<dbReference type="Gene3D" id="3.40.50.300">
    <property type="entry name" value="P-loop containing nucleotide triphosphate hydrolases"/>
    <property type="match status" value="1"/>
</dbReference>
<organism evidence="2 3">
    <name type="scientific">Corynebacterium canis</name>
    <dbReference type="NCBI Taxonomy" id="679663"/>
    <lineage>
        <taxon>Bacteria</taxon>
        <taxon>Bacillati</taxon>
        <taxon>Actinomycetota</taxon>
        <taxon>Actinomycetes</taxon>
        <taxon>Mycobacteriales</taxon>
        <taxon>Corynebacteriaceae</taxon>
        <taxon>Corynebacterium</taxon>
    </lineage>
</organism>
<gene>
    <name evidence="2" type="ORF">FRX94_03080</name>
</gene>
<reference evidence="2 3" key="1">
    <citation type="submission" date="2019-08" db="EMBL/GenBank/DDBJ databases">
        <authorList>
            <person name="Lei W."/>
        </authorList>
    </citation>
    <scope>NUCLEOTIDE SEQUENCE [LARGE SCALE GENOMIC DNA]</scope>
    <source>
        <strain evidence="2 3">CCUG 58627</strain>
    </source>
</reference>
<dbReference type="SUPFAM" id="SSF52540">
    <property type="entry name" value="P-loop containing nucleoside triphosphate hydrolases"/>
    <property type="match status" value="1"/>
</dbReference>
<dbReference type="Pfam" id="PF13304">
    <property type="entry name" value="AAA_21"/>
    <property type="match status" value="2"/>
</dbReference>
<accession>A0A5C5US33</accession>
<keyword evidence="2" id="KW-0067">ATP-binding</keyword>
<name>A0A5C5US33_9CORY</name>
<feature type="domain" description="ATPase AAA-type core" evidence="1">
    <location>
        <begin position="47"/>
        <end position="135"/>
    </location>
</feature>
<dbReference type="GO" id="GO:0005524">
    <property type="term" value="F:ATP binding"/>
    <property type="evidence" value="ECO:0007669"/>
    <property type="project" value="UniProtKB-KW"/>
</dbReference>
<evidence type="ECO:0000313" key="3">
    <source>
        <dbReference type="Proteomes" id="UP000320791"/>
    </source>
</evidence>
<dbReference type="EMBL" id="VOHM01000004">
    <property type="protein sequence ID" value="TWT28567.1"/>
    <property type="molecule type" value="Genomic_DNA"/>
</dbReference>
<evidence type="ECO:0000313" key="2">
    <source>
        <dbReference type="EMBL" id="TWT28567.1"/>
    </source>
</evidence>
<dbReference type="RefSeq" id="WP_146323653.1">
    <property type="nucleotide sequence ID" value="NZ_VOHM01000004.1"/>
</dbReference>
<dbReference type="AlphaFoldDB" id="A0A5C5US33"/>
<sequence length="445" mass="51019">MLLKFTVKNYRSFRNASTLDMIASNEQRFRSRLPKIKKRYDVTLTPVAAIFGANAAGKSNFIEALQDLKDVLIRPLQHGKLLPYTPFLMDKNTREQPTEFEILFFYRDKIYEYKISYHARAIVTESLVEHLSRSEHLLFSRQGADVKVGEKIENEILNVHLQGVPDNVALPAYFASMKEVDAEWWRKIVIPYRWIHSSAMIGSHFFADGKPISVPYIEISEDILKKIDIGVSGFDRTRVEWESLRIAESDKELVLRSLLTEQTQRVVLEMNGKRFEAFIADDGEIAVEETRLVHHGTDDDYVLEWSQESEGTRIVIRLLFLFALLSLPRVNVVLLIDELDRSFHTELSRALIDGFLSNCSPDSRAQLIFTTHDLLLLDPDRFRRDEMWVVEKNLEGSSSMISIAEYNTGRKGADLRKAYLAGRFGGVPSIDPLDFSELPSDLSVV</sequence>
<evidence type="ECO:0000259" key="1">
    <source>
        <dbReference type="Pfam" id="PF13304"/>
    </source>
</evidence>
<proteinExistence type="predicted"/>
<keyword evidence="3" id="KW-1185">Reference proteome</keyword>
<keyword evidence="2" id="KW-0547">Nucleotide-binding</keyword>
<dbReference type="PANTHER" id="PTHR40396:SF1">
    <property type="entry name" value="ATPASE AAA-TYPE CORE DOMAIN-CONTAINING PROTEIN"/>
    <property type="match status" value="1"/>
</dbReference>
<comment type="caution">
    <text evidence="2">The sequence shown here is derived from an EMBL/GenBank/DDBJ whole genome shotgun (WGS) entry which is preliminary data.</text>
</comment>
<dbReference type="PANTHER" id="PTHR40396">
    <property type="entry name" value="ATPASE-LIKE PROTEIN"/>
    <property type="match status" value="1"/>
</dbReference>
<dbReference type="Proteomes" id="UP000320791">
    <property type="component" value="Unassembled WGS sequence"/>
</dbReference>
<protein>
    <submittedName>
        <fullName evidence="2">ATP-binding protein</fullName>
    </submittedName>
</protein>
<feature type="domain" description="ATPase AAA-type core" evidence="1">
    <location>
        <begin position="232"/>
        <end position="378"/>
    </location>
</feature>